<accession>A0A2A4X4X3</accession>
<evidence type="ECO:0000259" key="9">
    <source>
        <dbReference type="PROSITE" id="PS00662"/>
    </source>
</evidence>
<dbReference type="Gene3D" id="3.30.450.90">
    <property type="match status" value="1"/>
</dbReference>
<keyword evidence="5" id="KW-0653">Protein transport</keyword>
<dbReference type="GO" id="GO:0016887">
    <property type="term" value="F:ATP hydrolysis activity"/>
    <property type="evidence" value="ECO:0007669"/>
    <property type="project" value="TreeGrafter"/>
</dbReference>
<dbReference type="Gene3D" id="3.40.50.300">
    <property type="entry name" value="P-loop containing nucleotide triphosphate hydrolases"/>
    <property type="match status" value="1"/>
</dbReference>
<dbReference type="GO" id="GO:0015628">
    <property type="term" value="P:protein secretion by the type II secretion system"/>
    <property type="evidence" value="ECO:0007669"/>
    <property type="project" value="InterPro"/>
</dbReference>
<dbReference type="EC" id="7.4.2.8" evidence="7"/>
<dbReference type="GO" id="GO:0005886">
    <property type="term" value="C:plasma membrane"/>
    <property type="evidence" value="ECO:0007669"/>
    <property type="project" value="TreeGrafter"/>
</dbReference>
<evidence type="ECO:0000256" key="7">
    <source>
        <dbReference type="ARBA" id="ARBA00024382"/>
    </source>
</evidence>
<dbReference type="PANTHER" id="PTHR30258:SF2">
    <property type="entry name" value="COMG OPERON PROTEIN 1"/>
    <property type="match status" value="1"/>
</dbReference>
<dbReference type="Proteomes" id="UP000218775">
    <property type="component" value="Unassembled WGS sequence"/>
</dbReference>
<dbReference type="Gene3D" id="3.30.300.160">
    <property type="entry name" value="Type II secretion system, protein E, N-terminal domain"/>
    <property type="match status" value="1"/>
</dbReference>
<organism evidence="10 11">
    <name type="scientific">Aerophobetes bacterium</name>
    <dbReference type="NCBI Taxonomy" id="2030807"/>
    <lineage>
        <taxon>Bacteria</taxon>
        <taxon>Candidatus Aerophobota</taxon>
    </lineage>
</organism>
<evidence type="ECO:0000256" key="2">
    <source>
        <dbReference type="ARBA" id="ARBA00022448"/>
    </source>
</evidence>
<dbReference type="InterPro" id="IPR027417">
    <property type="entry name" value="P-loop_NTPase"/>
</dbReference>
<dbReference type="CDD" id="cd01129">
    <property type="entry name" value="PulE-GspE-like"/>
    <property type="match status" value="1"/>
</dbReference>
<dbReference type="SUPFAM" id="SSF52540">
    <property type="entry name" value="P-loop containing nucleoside triphosphate hydrolases"/>
    <property type="match status" value="1"/>
</dbReference>
<evidence type="ECO:0000256" key="6">
    <source>
        <dbReference type="ARBA" id="ARBA00022967"/>
    </source>
</evidence>
<evidence type="ECO:0000256" key="5">
    <source>
        <dbReference type="ARBA" id="ARBA00022927"/>
    </source>
</evidence>
<feature type="domain" description="Bacterial type II secretion system protein E" evidence="9">
    <location>
        <begin position="346"/>
        <end position="360"/>
    </location>
</feature>
<proteinExistence type="inferred from homology"/>
<keyword evidence="3" id="KW-0547">Nucleotide-binding</keyword>
<dbReference type="GO" id="GO:0008564">
    <property type="term" value="F:protein-exporting ATPase activity"/>
    <property type="evidence" value="ECO:0007669"/>
    <property type="project" value="UniProtKB-EC"/>
</dbReference>
<dbReference type="EMBL" id="NVUK01000014">
    <property type="protein sequence ID" value="PCI77653.1"/>
    <property type="molecule type" value="Genomic_DNA"/>
</dbReference>
<evidence type="ECO:0000313" key="10">
    <source>
        <dbReference type="EMBL" id="PCI77653.1"/>
    </source>
</evidence>
<evidence type="ECO:0000256" key="3">
    <source>
        <dbReference type="ARBA" id="ARBA00022741"/>
    </source>
</evidence>
<dbReference type="AlphaFoldDB" id="A0A2A4X4X3"/>
<name>A0A2A4X4X3_UNCAE</name>
<dbReference type="InterPro" id="IPR037257">
    <property type="entry name" value="T2SS_E_N_sf"/>
</dbReference>
<dbReference type="InterPro" id="IPR001482">
    <property type="entry name" value="T2SS/T4SS_dom"/>
</dbReference>
<dbReference type="Pfam" id="PF05157">
    <property type="entry name" value="MshEN"/>
    <property type="match status" value="1"/>
</dbReference>
<sequence>MLNEKKKSDSVNNAALAKRFGLSVVLDIMHYPFVVQKKQIIPYGFAKAKQMLPIDEKEGVLVVAIGNPLDLAALEEIQSLTGKAVEELYCPKNELEEALEECYRQNSDETKAFIRDLNKESPSADQEKGVAVEAYDLLDNASSSPVIQLLNMVLSEAITQGVSDVHFEPLESGLAIRYRVDGILQQKHTPPKEMQNQLITRIKVMAKMDIAEHRLPQDGRIKLVMGGREVDFRVSSVPVIFGERLVLRILDNSKIILGLGQLGLSKNLLKEYEHCLKQAQGILLVTGPTGSGKTTTLYSSLGKISTKDINVMTIEDPVEYKLANISQISVNRKIGVTFAKGLRSILRQDPDVILVGEIRDRETAEIAIQSSLTGHLVLSTLHTNDAPSALVRLLDMGIEPFLLASSIIGVLAQRLVRVICTGCKKAYEPSGPDRAQMGNVHADKLFKGEGCSQCLHTGYAGRVGIYEFMKMTPAICQNVVSSPNLGLITEISKKEGMVNLREYGMHLVREGKTTLAEIIRVTNHG</sequence>
<dbReference type="PROSITE" id="PS00662">
    <property type="entry name" value="T2SP_E"/>
    <property type="match status" value="1"/>
</dbReference>
<dbReference type="InterPro" id="IPR007831">
    <property type="entry name" value="T2SS_GspE_N"/>
</dbReference>
<dbReference type="GO" id="GO:0005524">
    <property type="term" value="F:ATP binding"/>
    <property type="evidence" value="ECO:0007669"/>
    <property type="project" value="UniProtKB-KW"/>
</dbReference>
<dbReference type="GO" id="GO:0015627">
    <property type="term" value="C:type II protein secretion system complex"/>
    <property type="evidence" value="ECO:0007669"/>
    <property type="project" value="InterPro"/>
</dbReference>
<protein>
    <recommendedName>
        <fullName evidence="7">protein-secreting ATPase</fullName>
        <ecNumber evidence="7">7.4.2.8</ecNumber>
    </recommendedName>
</protein>
<keyword evidence="2" id="KW-0813">Transport</keyword>
<reference evidence="11" key="1">
    <citation type="submission" date="2017-08" db="EMBL/GenBank/DDBJ databases">
        <title>A dynamic microbial community with high functional redundancy inhabits the cold, oxic subseafloor aquifer.</title>
        <authorList>
            <person name="Tully B.J."/>
            <person name="Wheat C.G."/>
            <person name="Glazer B.T."/>
            <person name="Huber J.A."/>
        </authorList>
    </citation>
    <scope>NUCLEOTIDE SEQUENCE [LARGE SCALE GENOMIC DNA]</scope>
</reference>
<evidence type="ECO:0000313" key="11">
    <source>
        <dbReference type="Proteomes" id="UP000218775"/>
    </source>
</evidence>
<keyword evidence="4" id="KW-0067">ATP-binding</keyword>
<keyword evidence="6" id="KW-1278">Translocase</keyword>
<gene>
    <name evidence="10" type="primary">gspE</name>
    <name evidence="10" type="ORF">COB21_02745</name>
</gene>
<dbReference type="FunFam" id="3.30.450.90:FF:000001">
    <property type="entry name" value="Type II secretion system ATPase GspE"/>
    <property type="match status" value="1"/>
</dbReference>
<comment type="caution">
    <text evidence="10">The sequence shown here is derived from an EMBL/GenBank/DDBJ whole genome shotgun (WGS) entry which is preliminary data.</text>
</comment>
<dbReference type="NCBIfam" id="TIGR02533">
    <property type="entry name" value="type_II_gspE"/>
    <property type="match status" value="1"/>
</dbReference>
<dbReference type="Pfam" id="PF00437">
    <property type="entry name" value="T2SSE"/>
    <property type="match status" value="1"/>
</dbReference>
<dbReference type="InterPro" id="IPR013369">
    <property type="entry name" value="T2SS_GspE"/>
</dbReference>
<evidence type="ECO:0000256" key="8">
    <source>
        <dbReference type="ARBA" id="ARBA00034006"/>
    </source>
</evidence>
<comment type="catalytic activity">
    <reaction evidence="8">
        <text>ATP + H2O + cellular proteinSide 1 = ADP + phosphate + cellular proteinSide 2.</text>
        <dbReference type="EC" id="7.4.2.8"/>
    </reaction>
</comment>
<dbReference type="FunFam" id="3.40.50.300:FF:000398">
    <property type="entry name" value="Type IV pilus assembly ATPase PilB"/>
    <property type="match status" value="1"/>
</dbReference>
<evidence type="ECO:0000256" key="1">
    <source>
        <dbReference type="ARBA" id="ARBA00006611"/>
    </source>
</evidence>
<dbReference type="PANTHER" id="PTHR30258">
    <property type="entry name" value="TYPE II SECRETION SYSTEM PROTEIN GSPE-RELATED"/>
    <property type="match status" value="1"/>
</dbReference>
<comment type="similarity">
    <text evidence="1">Belongs to the GSP E family.</text>
</comment>
<evidence type="ECO:0000256" key="4">
    <source>
        <dbReference type="ARBA" id="ARBA00022840"/>
    </source>
</evidence>
<dbReference type="SUPFAM" id="SSF160246">
    <property type="entry name" value="EspE N-terminal domain-like"/>
    <property type="match status" value="1"/>
</dbReference>